<accession>A0A8S5P9Q1</accession>
<proteinExistence type="predicted"/>
<protein>
    <submittedName>
        <fullName evidence="1">Uncharacterized protein</fullName>
    </submittedName>
</protein>
<reference evidence="1" key="1">
    <citation type="journal article" date="2021" name="Proc. Natl. Acad. Sci. U.S.A.">
        <title>A Catalog of Tens of Thousands of Viruses from Human Metagenomes Reveals Hidden Associations with Chronic Diseases.</title>
        <authorList>
            <person name="Tisza M.J."/>
            <person name="Buck C.B."/>
        </authorList>
    </citation>
    <scope>NUCLEOTIDE SEQUENCE</scope>
    <source>
        <strain evidence="1">Ct2Pw37</strain>
    </source>
</reference>
<sequence length="57" mass="6654">MKENSIEEDITELREMINSDIESVGGLENFNQYCCSAEVITSWIDRVLDIIERMNEK</sequence>
<name>A0A8S5P9Q1_9CAUD</name>
<organism evidence="1">
    <name type="scientific">Myoviridae sp. ct2Pw37</name>
    <dbReference type="NCBI Taxonomy" id="2825021"/>
    <lineage>
        <taxon>Viruses</taxon>
        <taxon>Duplodnaviria</taxon>
        <taxon>Heunggongvirae</taxon>
        <taxon>Uroviricota</taxon>
        <taxon>Caudoviricetes</taxon>
    </lineage>
</organism>
<evidence type="ECO:0000313" key="1">
    <source>
        <dbReference type="EMBL" id="DAE03798.1"/>
    </source>
</evidence>
<dbReference type="EMBL" id="BK015374">
    <property type="protein sequence ID" value="DAE03798.1"/>
    <property type="molecule type" value="Genomic_DNA"/>
</dbReference>